<dbReference type="PANTHER" id="PTHR30629:SF2">
    <property type="entry name" value="PROPHAGE INTEGRASE INTS-RELATED"/>
    <property type="match status" value="1"/>
</dbReference>
<keyword evidence="6" id="KW-1160">Virus entry into host cell</keyword>
<feature type="non-terminal residue" evidence="9">
    <location>
        <position position="221"/>
    </location>
</feature>
<feature type="domain" description="Core-binding (CB)" evidence="8">
    <location>
        <begin position="54"/>
        <end position="135"/>
    </location>
</feature>
<dbReference type="InterPro" id="IPR050808">
    <property type="entry name" value="Phage_Integrase"/>
</dbReference>
<dbReference type="GO" id="GO:0006310">
    <property type="term" value="P:DNA recombination"/>
    <property type="evidence" value="ECO:0007669"/>
    <property type="project" value="UniProtKB-KW"/>
</dbReference>
<dbReference type="PANTHER" id="PTHR30629">
    <property type="entry name" value="PROPHAGE INTEGRASE"/>
    <property type="match status" value="1"/>
</dbReference>
<evidence type="ECO:0000256" key="2">
    <source>
        <dbReference type="ARBA" id="ARBA00022908"/>
    </source>
</evidence>
<dbReference type="AlphaFoldDB" id="A0A0F9B985"/>
<comment type="caution">
    <text evidence="9">The sequence shown here is derived from an EMBL/GenBank/DDBJ whole genome shotgun (WGS) entry which is preliminary data.</text>
</comment>
<evidence type="ECO:0000256" key="4">
    <source>
        <dbReference type="ARBA" id="ARBA00023172"/>
    </source>
</evidence>
<evidence type="ECO:0000259" key="7">
    <source>
        <dbReference type="PROSITE" id="PS51898"/>
    </source>
</evidence>
<dbReference type="InterPro" id="IPR013762">
    <property type="entry name" value="Integrase-like_cat_sf"/>
</dbReference>
<dbReference type="GO" id="GO:0075713">
    <property type="term" value="P:establishment of integrated proviral latency"/>
    <property type="evidence" value="ECO:0007669"/>
    <property type="project" value="UniProtKB-KW"/>
</dbReference>
<keyword evidence="3" id="KW-0238">DNA-binding</keyword>
<dbReference type="Gene3D" id="1.10.443.10">
    <property type="entry name" value="Intergrase catalytic core"/>
    <property type="match status" value="1"/>
</dbReference>
<dbReference type="GO" id="GO:0046718">
    <property type="term" value="P:symbiont entry into host cell"/>
    <property type="evidence" value="ECO:0007669"/>
    <property type="project" value="UniProtKB-KW"/>
</dbReference>
<dbReference type="GO" id="GO:0015074">
    <property type="term" value="P:DNA integration"/>
    <property type="evidence" value="ECO:0007669"/>
    <property type="project" value="UniProtKB-KW"/>
</dbReference>
<dbReference type="InterPro" id="IPR044068">
    <property type="entry name" value="CB"/>
</dbReference>
<proteinExistence type="inferred from homology"/>
<keyword evidence="4" id="KW-0233">DNA recombination</keyword>
<dbReference type="InterPro" id="IPR002104">
    <property type="entry name" value="Integrase_catalytic"/>
</dbReference>
<evidence type="ECO:0000256" key="6">
    <source>
        <dbReference type="ARBA" id="ARBA00023296"/>
    </source>
</evidence>
<accession>A0A0F9B985</accession>
<evidence type="ECO:0000256" key="5">
    <source>
        <dbReference type="ARBA" id="ARBA00023195"/>
    </source>
</evidence>
<sequence length="221" mass="26036">MSTYLRGSVWWVRFQTNNETIRRSARTGSRRLAEAFERDLREKYRQMRHGEPRRTYDEAMAEFVNEHLQSLKPSARRRYHTSIDRLTPRLGGLFLDDINTTRLREFVAYRRREGVTDGTIRRDLACLSSMFTLAVSEGWADVNPVKNMDKRSIRESTPRTRYLSHNEEMALIYHAGAYLWPMIAFAIDTGLRLEEQLSLEWSQVDLKRGEIFIPNTKTDMP</sequence>
<keyword evidence="5" id="KW-1179">Viral genome integration</keyword>
<dbReference type="GO" id="GO:0044826">
    <property type="term" value="P:viral genome integration into host DNA"/>
    <property type="evidence" value="ECO:0007669"/>
    <property type="project" value="UniProtKB-KW"/>
</dbReference>
<dbReference type="GO" id="GO:0003677">
    <property type="term" value="F:DNA binding"/>
    <property type="evidence" value="ECO:0007669"/>
    <property type="project" value="UniProtKB-KW"/>
</dbReference>
<dbReference type="InterPro" id="IPR025269">
    <property type="entry name" value="SAM-like_dom"/>
</dbReference>
<protein>
    <recommendedName>
        <fullName evidence="10">Core-binding (CB) domain-containing protein</fullName>
    </recommendedName>
</protein>
<dbReference type="EMBL" id="LAZR01050477">
    <property type="protein sequence ID" value="KKK87269.1"/>
    <property type="molecule type" value="Genomic_DNA"/>
</dbReference>
<feature type="domain" description="Tyr recombinase" evidence="7">
    <location>
        <begin position="158"/>
        <end position="221"/>
    </location>
</feature>
<evidence type="ECO:0000313" key="9">
    <source>
        <dbReference type="EMBL" id="KKK87269.1"/>
    </source>
</evidence>
<gene>
    <name evidence="9" type="ORF">LCGC14_2754910</name>
</gene>
<comment type="similarity">
    <text evidence="1">Belongs to the 'phage' integrase family.</text>
</comment>
<evidence type="ECO:0000259" key="8">
    <source>
        <dbReference type="PROSITE" id="PS51900"/>
    </source>
</evidence>
<evidence type="ECO:0008006" key="10">
    <source>
        <dbReference type="Google" id="ProtNLM"/>
    </source>
</evidence>
<evidence type="ECO:0000256" key="3">
    <source>
        <dbReference type="ARBA" id="ARBA00023125"/>
    </source>
</evidence>
<dbReference type="InterPro" id="IPR011010">
    <property type="entry name" value="DNA_brk_join_enz"/>
</dbReference>
<organism evidence="9">
    <name type="scientific">marine sediment metagenome</name>
    <dbReference type="NCBI Taxonomy" id="412755"/>
    <lineage>
        <taxon>unclassified sequences</taxon>
        <taxon>metagenomes</taxon>
        <taxon>ecological metagenomes</taxon>
    </lineage>
</organism>
<dbReference type="SUPFAM" id="SSF56349">
    <property type="entry name" value="DNA breaking-rejoining enzymes"/>
    <property type="match status" value="1"/>
</dbReference>
<reference evidence="9" key="1">
    <citation type="journal article" date="2015" name="Nature">
        <title>Complex archaea that bridge the gap between prokaryotes and eukaryotes.</title>
        <authorList>
            <person name="Spang A."/>
            <person name="Saw J.H."/>
            <person name="Jorgensen S.L."/>
            <person name="Zaremba-Niedzwiedzka K."/>
            <person name="Martijn J."/>
            <person name="Lind A.E."/>
            <person name="van Eijk R."/>
            <person name="Schleper C."/>
            <person name="Guy L."/>
            <person name="Ettema T.J."/>
        </authorList>
    </citation>
    <scope>NUCLEOTIDE SEQUENCE</scope>
</reference>
<dbReference type="Pfam" id="PF00589">
    <property type="entry name" value="Phage_integrase"/>
    <property type="match status" value="1"/>
</dbReference>
<name>A0A0F9B985_9ZZZZ</name>
<dbReference type="Gene3D" id="1.10.150.130">
    <property type="match status" value="1"/>
</dbReference>
<evidence type="ECO:0000256" key="1">
    <source>
        <dbReference type="ARBA" id="ARBA00008857"/>
    </source>
</evidence>
<dbReference type="PROSITE" id="PS51900">
    <property type="entry name" value="CB"/>
    <property type="match status" value="1"/>
</dbReference>
<dbReference type="InterPro" id="IPR010998">
    <property type="entry name" value="Integrase_recombinase_N"/>
</dbReference>
<dbReference type="PROSITE" id="PS51898">
    <property type="entry name" value="TYR_RECOMBINASE"/>
    <property type="match status" value="1"/>
</dbReference>
<keyword evidence="2" id="KW-0229">DNA integration</keyword>
<dbReference type="Pfam" id="PF13102">
    <property type="entry name" value="Phage_int_SAM_5"/>
    <property type="match status" value="1"/>
</dbReference>